<dbReference type="PANTHER" id="PTHR34039">
    <property type="entry name" value="UPF0102 PROTEIN YRAN"/>
    <property type="match status" value="1"/>
</dbReference>
<dbReference type="PANTHER" id="PTHR34039:SF1">
    <property type="entry name" value="UPF0102 PROTEIN YRAN"/>
    <property type="match status" value="1"/>
</dbReference>
<evidence type="ECO:0000313" key="3">
    <source>
        <dbReference type="EMBL" id="ADL04680.1"/>
    </source>
</evidence>
<evidence type="ECO:0000256" key="2">
    <source>
        <dbReference type="HAMAP-Rule" id="MF_00048"/>
    </source>
</evidence>
<dbReference type="STRING" id="610130.Closa_2101"/>
<dbReference type="NCBIfam" id="TIGR00252">
    <property type="entry name" value="YraN family protein"/>
    <property type="match status" value="1"/>
</dbReference>
<organism evidence="3 4">
    <name type="scientific">Lacrimispora saccharolytica (strain ATCC 35040 / DSM 2544 / NRCC 2533 / WM1)</name>
    <name type="common">Clostridium saccharolyticum</name>
    <dbReference type="NCBI Taxonomy" id="610130"/>
    <lineage>
        <taxon>Bacteria</taxon>
        <taxon>Bacillati</taxon>
        <taxon>Bacillota</taxon>
        <taxon>Clostridia</taxon>
        <taxon>Lachnospirales</taxon>
        <taxon>Lachnospiraceae</taxon>
        <taxon>Lacrimispora</taxon>
    </lineage>
</organism>
<dbReference type="SUPFAM" id="SSF52980">
    <property type="entry name" value="Restriction endonuclease-like"/>
    <property type="match status" value="1"/>
</dbReference>
<dbReference type="RefSeq" id="WP_013272767.1">
    <property type="nucleotide sequence ID" value="NC_014376.1"/>
</dbReference>
<dbReference type="HOGENOM" id="CLU_115353_1_1_9"/>
<dbReference type="eggNOG" id="COG0792">
    <property type="taxonomic scope" value="Bacteria"/>
</dbReference>
<dbReference type="AlphaFoldDB" id="D9R230"/>
<evidence type="ECO:0000313" key="4">
    <source>
        <dbReference type="Proteomes" id="UP000001662"/>
    </source>
</evidence>
<protein>
    <recommendedName>
        <fullName evidence="2">UPF0102 protein Closa_2101</fullName>
    </recommendedName>
</protein>
<keyword evidence="4" id="KW-1185">Reference proteome</keyword>
<dbReference type="HAMAP" id="MF_00048">
    <property type="entry name" value="UPF0102"/>
    <property type="match status" value="1"/>
</dbReference>
<dbReference type="NCBIfam" id="NF009150">
    <property type="entry name" value="PRK12497.1-3"/>
    <property type="match status" value="1"/>
</dbReference>
<sequence>MKNCREVGKEYERAAAAYLENNGYVIVERNYRDPKGEIDIIAMDGKELVFIEVKYRRNLEKGDPAEAVHLLKQGKIRNAAKGYLYRHRLGDDIPCRFDVVAILGQDIRLIKDAF</sequence>
<dbReference type="InterPro" id="IPR011856">
    <property type="entry name" value="tRNA_endonuc-like_dom_sf"/>
</dbReference>
<gene>
    <name evidence="3" type="ordered locus">Closa_2101</name>
</gene>
<dbReference type="CDD" id="cd20736">
    <property type="entry name" value="PoNe_Nuclease"/>
    <property type="match status" value="1"/>
</dbReference>
<dbReference type="Proteomes" id="UP000001662">
    <property type="component" value="Chromosome"/>
</dbReference>
<accession>D9R230</accession>
<name>D9R230_LACSW</name>
<proteinExistence type="inferred from homology"/>
<dbReference type="Pfam" id="PF02021">
    <property type="entry name" value="UPF0102"/>
    <property type="match status" value="1"/>
</dbReference>
<dbReference type="PaxDb" id="610130-Closa_2101"/>
<dbReference type="InterPro" id="IPR003509">
    <property type="entry name" value="UPF0102_YraN-like"/>
</dbReference>
<dbReference type="GO" id="GO:0003676">
    <property type="term" value="F:nucleic acid binding"/>
    <property type="evidence" value="ECO:0007669"/>
    <property type="project" value="InterPro"/>
</dbReference>
<reference evidence="3" key="1">
    <citation type="submission" date="2010-07" db="EMBL/GenBank/DDBJ databases">
        <title>Complete sequence of Clostridium saccharolyticum WM1.</title>
        <authorList>
            <consortium name="US DOE Joint Genome Institute"/>
            <person name="Lucas S."/>
            <person name="Copeland A."/>
            <person name="Lapidus A."/>
            <person name="Cheng J.-F."/>
            <person name="Bruce D."/>
            <person name="Goodwin L."/>
            <person name="Pitluck S."/>
            <person name="Chertkov O."/>
            <person name="Detter J.C."/>
            <person name="Han C."/>
            <person name="Tapia R."/>
            <person name="Land M."/>
            <person name="Hauser L."/>
            <person name="Chang Y.-J."/>
            <person name="Jeffries C."/>
            <person name="Kyrpides N."/>
            <person name="Ivanova N."/>
            <person name="Mikhailova N."/>
            <person name="Mouttaki H."/>
            <person name="Lin L."/>
            <person name="Zhou J."/>
            <person name="Hemme C.L."/>
            <person name="Woyke T."/>
        </authorList>
    </citation>
    <scope>NUCLEOTIDE SEQUENCE [LARGE SCALE GENOMIC DNA]</scope>
    <source>
        <strain evidence="3">WM1</strain>
    </source>
</reference>
<dbReference type="EMBL" id="CP002109">
    <property type="protein sequence ID" value="ADL04680.1"/>
    <property type="molecule type" value="Genomic_DNA"/>
</dbReference>
<dbReference type="Gene3D" id="3.40.1350.10">
    <property type="match status" value="1"/>
</dbReference>
<dbReference type="OrthoDB" id="9802516at2"/>
<dbReference type="KEGG" id="csh:Closa_2101"/>
<evidence type="ECO:0000256" key="1">
    <source>
        <dbReference type="ARBA" id="ARBA00006738"/>
    </source>
</evidence>
<comment type="similarity">
    <text evidence="1 2">Belongs to the UPF0102 family.</text>
</comment>
<dbReference type="InterPro" id="IPR011335">
    <property type="entry name" value="Restrct_endonuc-II-like"/>
</dbReference>